<evidence type="ECO:0000313" key="2">
    <source>
        <dbReference type="Proteomes" id="UP001501102"/>
    </source>
</evidence>
<dbReference type="EMBL" id="BAAAXZ010000033">
    <property type="protein sequence ID" value="GAA2914934.1"/>
    <property type="molecule type" value="Genomic_DNA"/>
</dbReference>
<sequence length="39" mass="3610">MLVCSGSSEVAELAARADVVVDGPGGVVALLGALAAAVA</sequence>
<evidence type="ECO:0000313" key="1">
    <source>
        <dbReference type="EMBL" id="GAA2914934.1"/>
    </source>
</evidence>
<organism evidence="1 2">
    <name type="scientific">Streptomyces thioluteus</name>
    <dbReference type="NCBI Taxonomy" id="66431"/>
    <lineage>
        <taxon>Bacteria</taxon>
        <taxon>Bacillati</taxon>
        <taxon>Actinomycetota</taxon>
        <taxon>Actinomycetes</taxon>
        <taxon>Kitasatosporales</taxon>
        <taxon>Streptomycetaceae</taxon>
        <taxon>Streptomyces</taxon>
    </lineage>
</organism>
<dbReference type="Proteomes" id="UP001501102">
    <property type="component" value="Unassembled WGS sequence"/>
</dbReference>
<reference evidence="1 2" key="1">
    <citation type="journal article" date="2019" name="Int. J. Syst. Evol. Microbiol.">
        <title>The Global Catalogue of Microorganisms (GCM) 10K type strain sequencing project: providing services to taxonomists for standard genome sequencing and annotation.</title>
        <authorList>
            <consortium name="The Broad Institute Genomics Platform"/>
            <consortium name="The Broad Institute Genome Sequencing Center for Infectious Disease"/>
            <person name="Wu L."/>
            <person name="Ma J."/>
        </authorList>
    </citation>
    <scope>NUCLEOTIDE SEQUENCE [LARGE SCALE GENOMIC DNA]</scope>
    <source>
        <strain evidence="1 2">JCM 4087</strain>
    </source>
</reference>
<proteinExistence type="predicted"/>
<gene>
    <name evidence="1" type="ORF">GCM10020221_08230</name>
</gene>
<keyword evidence="2" id="KW-1185">Reference proteome</keyword>
<name>A0ABN3WHJ6_STRTU</name>
<comment type="caution">
    <text evidence="1">The sequence shown here is derived from an EMBL/GenBank/DDBJ whole genome shotgun (WGS) entry which is preliminary data.</text>
</comment>
<accession>A0ABN3WHJ6</accession>
<protein>
    <submittedName>
        <fullName evidence="1">Uncharacterized protein</fullName>
    </submittedName>
</protein>